<feature type="binding site" evidence="11">
    <location>
        <position position="171"/>
    </location>
    <ligand>
        <name>substrate</name>
    </ligand>
</feature>
<dbReference type="HAMAP" id="MF_00354">
    <property type="entry name" value="Idi_2"/>
    <property type="match status" value="1"/>
</dbReference>
<proteinExistence type="inferred from homology"/>
<comment type="catalytic activity">
    <reaction evidence="11">
        <text>isopentenyl diphosphate = dimethylallyl diphosphate</text>
        <dbReference type="Rhea" id="RHEA:23284"/>
        <dbReference type="ChEBI" id="CHEBI:57623"/>
        <dbReference type="ChEBI" id="CHEBI:128769"/>
        <dbReference type="EC" id="5.3.3.2"/>
    </reaction>
</comment>
<evidence type="ECO:0000256" key="3">
    <source>
        <dbReference type="ARBA" id="ARBA00022630"/>
    </source>
</evidence>
<dbReference type="RefSeq" id="WP_162459041.1">
    <property type="nucleotide sequence ID" value="NZ_AP021876.1"/>
</dbReference>
<dbReference type="GO" id="GO:0010181">
    <property type="term" value="F:FMN binding"/>
    <property type="evidence" value="ECO:0007669"/>
    <property type="project" value="UniProtKB-UniRule"/>
</dbReference>
<gene>
    <name evidence="11 13" type="primary">fni</name>
    <name evidence="13" type="ORF">DSCO28_49140</name>
</gene>
<dbReference type="PIRSF" id="PIRSF003314">
    <property type="entry name" value="IPP_isomerase"/>
    <property type="match status" value="1"/>
</dbReference>
<name>A0A5K7ZVW1_9BACT</name>
<dbReference type="EMBL" id="AP021876">
    <property type="protein sequence ID" value="BBO84348.1"/>
    <property type="molecule type" value="Genomic_DNA"/>
</dbReference>
<dbReference type="GO" id="GO:0016491">
    <property type="term" value="F:oxidoreductase activity"/>
    <property type="evidence" value="ECO:0007669"/>
    <property type="project" value="InterPro"/>
</dbReference>
<dbReference type="Gene3D" id="3.20.20.70">
    <property type="entry name" value="Aldolase class I"/>
    <property type="match status" value="1"/>
</dbReference>
<dbReference type="Proteomes" id="UP000425960">
    <property type="component" value="Chromosome"/>
</dbReference>
<feature type="domain" description="FMN-dependent dehydrogenase" evidence="12">
    <location>
        <begin position="20"/>
        <end position="110"/>
    </location>
</feature>
<dbReference type="GO" id="GO:0070402">
    <property type="term" value="F:NADPH binding"/>
    <property type="evidence" value="ECO:0007669"/>
    <property type="project" value="UniProtKB-UniRule"/>
</dbReference>
<comment type="cofactor">
    <cofactor evidence="11">
        <name>NADPH</name>
        <dbReference type="ChEBI" id="CHEBI:57783"/>
    </cofactor>
</comment>
<reference evidence="13 14" key="1">
    <citation type="submission" date="2019-11" db="EMBL/GenBank/DDBJ databases">
        <title>Comparative genomics of hydrocarbon-degrading Desulfosarcina strains.</title>
        <authorList>
            <person name="Watanabe M."/>
            <person name="Kojima H."/>
            <person name="Fukui M."/>
        </authorList>
    </citation>
    <scope>NUCLEOTIDE SEQUENCE [LARGE SCALE GENOMIC DNA]</scope>
    <source>
        <strain evidence="13 14">28bB2T</strain>
    </source>
</reference>
<comment type="similarity">
    <text evidence="11">Belongs to the IPP isomerase type 2 family.</text>
</comment>
<protein>
    <recommendedName>
        <fullName evidence="11">Isopentenyl-diphosphate delta-isomerase</fullName>
        <shortName evidence="11">IPP isomerase</shortName>
        <ecNumber evidence="11">5.3.3.2</ecNumber>
    </recommendedName>
    <alternativeName>
        <fullName evidence="11">Isopentenyl diphosphate:dimethylallyl diphosphate isomerase</fullName>
    </alternativeName>
    <alternativeName>
        <fullName evidence="11">Isopentenyl pyrophosphate isomerase</fullName>
    </alternativeName>
    <alternativeName>
        <fullName evidence="11">Type 2 isopentenyl diphosphate isomerase</fullName>
        <shortName evidence="11">IDI-2</shortName>
    </alternativeName>
</protein>
<feature type="binding site" evidence="11">
    <location>
        <begin position="109"/>
        <end position="111"/>
    </location>
    <ligand>
        <name>substrate</name>
    </ligand>
</feature>
<feature type="binding site" evidence="11">
    <location>
        <position position="172"/>
    </location>
    <ligand>
        <name>Mg(2+)</name>
        <dbReference type="ChEBI" id="CHEBI:18420"/>
    </ligand>
</feature>
<keyword evidence="7 11" id="KW-0521">NADP</keyword>
<evidence type="ECO:0000259" key="12">
    <source>
        <dbReference type="Pfam" id="PF01070"/>
    </source>
</evidence>
<evidence type="ECO:0000256" key="7">
    <source>
        <dbReference type="ARBA" id="ARBA00022857"/>
    </source>
</evidence>
<evidence type="ECO:0000256" key="8">
    <source>
        <dbReference type="ARBA" id="ARBA00023229"/>
    </source>
</evidence>
<feature type="binding site" evidence="11">
    <location>
        <position position="137"/>
    </location>
    <ligand>
        <name>FMN</name>
        <dbReference type="ChEBI" id="CHEBI:58210"/>
    </ligand>
</feature>
<keyword evidence="8 11" id="KW-0414">Isoprene biosynthesis</keyword>
<comment type="function">
    <text evidence="11">Involved in the biosynthesis of isoprenoids. Catalyzes the 1,3-allylic rearrangement of the homoallylic substrate isopentenyl (IPP) to its allylic isomer, dimethylallyl diphosphate (DMAPP).</text>
</comment>
<dbReference type="InterPro" id="IPR011179">
    <property type="entry name" value="IPdP_isomerase"/>
</dbReference>
<dbReference type="GO" id="GO:0005737">
    <property type="term" value="C:cytoplasm"/>
    <property type="evidence" value="ECO:0007669"/>
    <property type="project" value="UniProtKB-SubCell"/>
</dbReference>
<evidence type="ECO:0000256" key="11">
    <source>
        <dbReference type="HAMAP-Rule" id="MF_00354"/>
    </source>
</evidence>
<dbReference type="PANTHER" id="PTHR43665:SF1">
    <property type="entry name" value="ISOPENTENYL-DIPHOSPHATE DELTA-ISOMERASE"/>
    <property type="match status" value="1"/>
</dbReference>
<comment type="cofactor">
    <cofactor evidence="1 11">
        <name>FMN</name>
        <dbReference type="ChEBI" id="CHEBI:58210"/>
    </cofactor>
</comment>
<comment type="caution">
    <text evidence="11">Lacks conserved residue(s) required for the propagation of feature annotation.</text>
</comment>
<keyword evidence="4 11" id="KW-0288">FMN</keyword>
<dbReference type="GO" id="GO:0008299">
    <property type="term" value="P:isoprenoid biosynthetic process"/>
    <property type="evidence" value="ECO:0007669"/>
    <property type="project" value="UniProtKB-UniRule"/>
</dbReference>
<feature type="binding site" evidence="11">
    <location>
        <begin position="79"/>
        <end position="81"/>
    </location>
    <ligand>
        <name>FMN</name>
        <dbReference type="ChEBI" id="CHEBI:58210"/>
    </ligand>
</feature>
<sequence>MRHDMFAPRADPVATGSTGQRKWEHLRICTQNDVTFEKSSGFECYDLEHQALPERCLEEIDTSTTFLGKKFNLPFFIEAMTGGCPGTETINQNLARAAEEMGIGMGVGSQRAMLDDPSLAYTYQVRSVAPNILLLGNIGAAQLAGRHGKAIAGLIREIDADGIAVHLNAAQELCQPEGDKDWRNMIVHIKEVCTAVNGPIIAKETGCGIAGGIAATLESLGIDALDIAGAGGTSFTRVEHHRGASLAKAFFEWGIPTAASLKQCRCAIQIPIIASGGIRSGVDAAKALAMGASIVGFALPLLIPAMQSYQAVIDKLTQFASELKMAMLLAGAATIQGLSATRVVERACCYGPLMHRPTVS</sequence>
<feature type="binding site" evidence="11">
    <location>
        <position position="203"/>
    </location>
    <ligand>
        <name>FMN</name>
        <dbReference type="ChEBI" id="CHEBI:58210"/>
    </ligand>
</feature>
<keyword evidence="6 11" id="KW-0460">Magnesium</keyword>
<comment type="subunit">
    <text evidence="10 11">Homooctamer. Dimer of tetramers.</text>
</comment>
<dbReference type="InterPro" id="IPR000262">
    <property type="entry name" value="FMN-dep_DH"/>
</dbReference>
<dbReference type="Pfam" id="PF01070">
    <property type="entry name" value="FMN_dh"/>
    <property type="match status" value="2"/>
</dbReference>
<comment type="cofactor">
    <cofactor evidence="11">
        <name>Mg(2+)</name>
        <dbReference type="ChEBI" id="CHEBI:18420"/>
    </cofactor>
</comment>
<feature type="binding site" evidence="11">
    <location>
        <position position="109"/>
    </location>
    <ligand>
        <name>FMN</name>
        <dbReference type="ChEBI" id="CHEBI:58210"/>
    </ligand>
</feature>
<organism evidence="13 14">
    <name type="scientific">Desulfosarcina ovata subsp. sediminis</name>
    <dbReference type="NCBI Taxonomy" id="885957"/>
    <lineage>
        <taxon>Bacteria</taxon>
        <taxon>Pseudomonadati</taxon>
        <taxon>Thermodesulfobacteriota</taxon>
        <taxon>Desulfobacteria</taxon>
        <taxon>Desulfobacterales</taxon>
        <taxon>Desulfosarcinaceae</taxon>
        <taxon>Desulfosarcina</taxon>
    </lineage>
</organism>
<accession>A0A5K7ZVW1</accession>
<evidence type="ECO:0000256" key="10">
    <source>
        <dbReference type="ARBA" id="ARBA00025810"/>
    </source>
</evidence>
<evidence type="ECO:0000256" key="4">
    <source>
        <dbReference type="ARBA" id="ARBA00022643"/>
    </source>
</evidence>
<evidence type="ECO:0000313" key="13">
    <source>
        <dbReference type="EMBL" id="BBO84348.1"/>
    </source>
</evidence>
<feature type="binding site" evidence="11">
    <location>
        <position position="233"/>
    </location>
    <ligand>
        <name>FMN</name>
        <dbReference type="ChEBI" id="CHEBI:58210"/>
    </ligand>
</feature>
<dbReference type="EC" id="5.3.3.2" evidence="11"/>
<evidence type="ECO:0000256" key="2">
    <source>
        <dbReference type="ARBA" id="ARBA00022490"/>
    </source>
</evidence>
<dbReference type="KEGG" id="dov:DSCO28_49140"/>
<keyword evidence="2 11" id="KW-0963">Cytoplasm</keyword>
<dbReference type="PANTHER" id="PTHR43665">
    <property type="entry name" value="ISOPENTENYL-DIPHOSPHATE DELTA-ISOMERASE"/>
    <property type="match status" value="1"/>
</dbReference>
<dbReference type="InterPro" id="IPR013785">
    <property type="entry name" value="Aldolase_TIM"/>
</dbReference>
<feature type="binding site" evidence="11">
    <location>
        <begin position="277"/>
        <end position="279"/>
    </location>
    <ligand>
        <name>FMN</name>
        <dbReference type="ChEBI" id="CHEBI:58210"/>
    </ligand>
</feature>
<feature type="domain" description="FMN-dependent dehydrogenase" evidence="12">
    <location>
        <begin position="188"/>
        <end position="342"/>
    </location>
</feature>
<evidence type="ECO:0000256" key="9">
    <source>
        <dbReference type="ARBA" id="ARBA00023235"/>
    </source>
</evidence>
<dbReference type="SUPFAM" id="SSF51395">
    <property type="entry name" value="FMN-linked oxidoreductases"/>
    <property type="match status" value="1"/>
</dbReference>
<dbReference type="AlphaFoldDB" id="A0A5K7ZVW1"/>
<feature type="binding site" evidence="11">
    <location>
        <begin position="21"/>
        <end position="22"/>
    </location>
    <ligand>
        <name>substrate</name>
    </ligand>
</feature>
<keyword evidence="9 11" id="KW-0413">Isomerase</keyword>
<feature type="binding site" evidence="11">
    <location>
        <begin position="298"/>
        <end position="299"/>
    </location>
    <ligand>
        <name>FMN</name>
        <dbReference type="ChEBI" id="CHEBI:58210"/>
    </ligand>
</feature>
<evidence type="ECO:0000313" key="14">
    <source>
        <dbReference type="Proteomes" id="UP000425960"/>
    </source>
</evidence>
<dbReference type="GO" id="GO:0000287">
    <property type="term" value="F:magnesium ion binding"/>
    <property type="evidence" value="ECO:0007669"/>
    <property type="project" value="UniProtKB-UniRule"/>
</dbReference>
<keyword evidence="5 11" id="KW-0479">Metal-binding</keyword>
<evidence type="ECO:0000256" key="6">
    <source>
        <dbReference type="ARBA" id="ARBA00022842"/>
    </source>
</evidence>
<evidence type="ECO:0000256" key="5">
    <source>
        <dbReference type="ARBA" id="ARBA00022723"/>
    </source>
</evidence>
<dbReference type="NCBIfam" id="TIGR02151">
    <property type="entry name" value="IPP_isom_2"/>
    <property type="match status" value="1"/>
</dbReference>
<dbReference type="GO" id="GO:0004452">
    <property type="term" value="F:isopentenyl-diphosphate delta-isomerase activity"/>
    <property type="evidence" value="ECO:0007669"/>
    <property type="project" value="UniProtKB-UniRule"/>
</dbReference>
<comment type="subcellular location">
    <subcellularLocation>
        <location evidence="11">Cytoplasm</location>
    </subcellularLocation>
</comment>
<dbReference type="CDD" id="cd02811">
    <property type="entry name" value="IDI-2_FMN"/>
    <property type="match status" value="1"/>
</dbReference>
<evidence type="ECO:0000256" key="1">
    <source>
        <dbReference type="ARBA" id="ARBA00001917"/>
    </source>
</evidence>
<keyword evidence="3 11" id="KW-0285">Flavoprotein</keyword>